<dbReference type="NCBIfam" id="TIGR01701">
    <property type="entry name" value="Fdhalpha-like"/>
    <property type="match status" value="1"/>
</dbReference>
<dbReference type="InterPro" id="IPR009010">
    <property type="entry name" value="Asp_de-COase-like_dom_sf"/>
</dbReference>
<evidence type="ECO:0000256" key="2">
    <source>
        <dbReference type="ARBA" id="ARBA00023004"/>
    </source>
</evidence>
<dbReference type="InterPro" id="IPR006657">
    <property type="entry name" value="MoPterin_dinucl-bd_dom"/>
</dbReference>
<feature type="region of interest" description="Disordered" evidence="4">
    <location>
        <begin position="714"/>
        <end position="737"/>
    </location>
</feature>
<dbReference type="GO" id="GO:0045333">
    <property type="term" value="P:cellular respiration"/>
    <property type="evidence" value="ECO:0007669"/>
    <property type="project" value="UniProtKB-ARBA"/>
</dbReference>
<dbReference type="PIRSF" id="PIRSF000144">
    <property type="entry name" value="CbbBc"/>
    <property type="match status" value="1"/>
</dbReference>
<dbReference type="CDD" id="cd02787">
    <property type="entry name" value="MopB_CT_ydeP"/>
    <property type="match status" value="1"/>
</dbReference>
<dbReference type="GO" id="GO:0008863">
    <property type="term" value="F:formate dehydrogenase (NAD+) activity"/>
    <property type="evidence" value="ECO:0007669"/>
    <property type="project" value="InterPro"/>
</dbReference>
<proteinExistence type="predicted"/>
<dbReference type="Gene3D" id="3.40.228.10">
    <property type="entry name" value="Dimethylsulfoxide Reductase, domain 2"/>
    <property type="match status" value="1"/>
</dbReference>
<reference evidence="7 8" key="1">
    <citation type="submission" date="2020-02" db="EMBL/GenBank/DDBJ databases">
        <title>Genomic and physiological characterization of two novel Nitrospinaceae genera.</title>
        <authorList>
            <person name="Mueller A.J."/>
            <person name="Jung M.-Y."/>
            <person name="Strachan C.R."/>
            <person name="Herbold C.W."/>
            <person name="Kirkegaard R.H."/>
            <person name="Daims H."/>
        </authorList>
    </citation>
    <scope>NUCLEOTIDE SEQUENCE [LARGE SCALE GENOMIC DNA]</scope>
    <source>
        <strain evidence="7">EB</strain>
    </source>
</reference>
<dbReference type="KEGG" id="nli:G3M70_06420"/>
<evidence type="ECO:0000259" key="6">
    <source>
        <dbReference type="Pfam" id="PF01568"/>
    </source>
</evidence>
<gene>
    <name evidence="7" type="ORF">G3M70_06420</name>
</gene>
<accession>A0A7T0BV48</accession>
<keyword evidence="1" id="KW-0479">Metal-binding</keyword>
<dbReference type="InterPro" id="IPR050123">
    <property type="entry name" value="Prok_molybdopt-oxidoreductase"/>
</dbReference>
<protein>
    <submittedName>
        <fullName evidence="7">FdhF/YdeP family oxidoreductase</fullName>
    </submittedName>
</protein>
<dbReference type="GO" id="GO:0043546">
    <property type="term" value="F:molybdopterin cofactor binding"/>
    <property type="evidence" value="ECO:0007669"/>
    <property type="project" value="InterPro"/>
</dbReference>
<evidence type="ECO:0000313" key="8">
    <source>
        <dbReference type="Proteomes" id="UP000594688"/>
    </source>
</evidence>
<sequence length="737" mass="82260">MSRSAPKTIAGWHSIRYSLKLAMRFGFWEMWRSLFSKNSCKSCALGMGGQMGGMKDEAGKFPAVCKKSIYAQASDLQPAVTPEFFRKNSVEQLSSWTPRQLEHAGRLSTPMFCGEGDSHYRPVSWEKAFELIVTRLKAVASDRTFFYASGRSSNEAGYLLQLFARSLGTNNVNNCSFYCHQASGVGLTESLGTGTATIELEDLRHTDLIFLIGANPSSNHPRFMTTLMDIRRRGGKVIVINPAREPGLERFHVPSDPISLAFGSQIASSYLQPNIGGDVALAAGIAKALFELSDTTINVLNREFLENSTMDFENYEQFIREISWEDIETQSGLSEKDIRKAAMEYSKADKVVFAWAMGLTHHAHGVDNVQSFVNLALLRGMVGKPHAGLLPLRGHSNVQGIGSIGVTPKLKPDLKKQMETHYKIQLPNGEGWDTLTCMENARQGKVDFAWNLGGNLYGANPDSDFMEKAFKEIDFTLYMNTTLNPSHFLGRGKNTLLLPVLARDEEPEPTTQESMFSYVRMSDGGLPRLDGPLSEIEIISTVAEKVLGQKPVDWKALAQAANVRQDIGSVVQGFEKLKDIDQTRQEFHIGGRILHEPHFSTVTGKANFKIPETINHVEPASTQNHFQLMTIRSEGQFNTVVYENFDQFRGIKSRDVVLINPEDLKQLGWNEGDRITVKNETGKLTRQQLIAYPIKAGNLMMYYPEANVLVPRQKDERSKTPPFKSVPVVLEQETNNS</sequence>
<dbReference type="GO" id="GO:0051539">
    <property type="term" value="F:4 iron, 4 sulfur cluster binding"/>
    <property type="evidence" value="ECO:0007669"/>
    <property type="project" value="InterPro"/>
</dbReference>
<feature type="domain" description="Molybdopterin dinucleotide-binding" evidence="6">
    <location>
        <begin position="626"/>
        <end position="727"/>
    </location>
</feature>
<dbReference type="Gene3D" id="2.40.40.20">
    <property type="match status" value="1"/>
</dbReference>
<dbReference type="Pfam" id="PF00384">
    <property type="entry name" value="Molybdopterin"/>
    <property type="match status" value="1"/>
</dbReference>
<dbReference type="Pfam" id="PF01568">
    <property type="entry name" value="Molydop_binding"/>
    <property type="match status" value="1"/>
</dbReference>
<dbReference type="GO" id="GO:0030151">
    <property type="term" value="F:molybdenum ion binding"/>
    <property type="evidence" value="ECO:0007669"/>
    <property type="project" value="InterPro"/>
</dbReference>
<organism evidence="7 8">
    <name type="scientific">Candidatus Nitronauta litoralis</name>
    <dbReference type="NCBI Taxonomy" id="2705533"/>
    <lineage>
        <taxon>Bacteria</taxon>
        <taxon>Pseudomonadati</taxon>
        <taxon>Nitrospinota/Tectimicrobiota group</taxon>
        <taxon>Nitrospinota</taxon>
        <taxon>Nitrospinia</taxon>
        <taxon>Nitrospinales</taxon>
        <taxon>Nitrospinaceae</taxon>
        <taxon>Candidatus Nitronauta</taxon>
    </lineage>
</organism>
<dbReference type="InterPro" id="IPR006656">
    <property type="entry name" value="Mopterin_OxRdtase"/>
</dbReference>
<evidence type="ECO:0000313" key="7">
    <source>
        <dbReference type="EMBL" id="QPJ61541.1"/>
    </source>
</evidence>
<dbReference type="GO" id="GO:0016020">
    <property type="term" value="C:membrane"/>
    <property type="evidence" value="ECO:0007669"/>
    <property type="project" value="TreeGrafter"/>
</dbReference>
<dbReference type="Gene3D" id="3.40.50.740">
    <property type="match status" value="1"/>
</dbReference>
<dbReference type="PANTHER" id="PTHR43105">
    <property type="entry name" value="RESPIRATORY NITRATE REDUCTASE"/>
    <property type="match status" value="1"/>
</dbReference>
<evidence type="ECO:0000256" key="4">
    <source>
        <dbReference type="SAM" id="MobiDB-lite"/>
    </source>
</evidence>
<evidence type="ECO:0000259" key="5">
    <source>
        <dbReference type="Pfam" id="PF00384"/>
    </source>
</evidence>
<keyword evidence="2" id="KW-0408">Iron</keyword>
<keyword evidence="3" id="KW-0411">Iron-sulfur</keyword>
<dbReference type="InterPro" id="IPR037951">
    <property type="entry name" value="MopB_CT_YdeP"/>
</dbReference>
<evidence type="ECO:0000256" key="3">
    <source>
        <dbReference type="ARBA" id="ARBA00023014"/>
    </source>
</evidence>
<dbReference type="PANTHER" id="PTHR43105:SF4">
    <property type="entry name" value="PROTEIN YDEP"/>
    <property type="match status" value="1"/>
</dbReference>
<dbReference type="AlphaFoldDB" id="A0A7T0BV48"/>
<dbReference type="Proteomes" id="UP000594688">
    <property type="component" value="Chromosome"/>
</dbReference>
<dbReference type="SUPFAM" id="SSF53706">
    <property type="entry name" value="Formate dehydrogenase/DMSO reductase, domains 1-3"/>
    <property type="match status" value="1"/>
</dbReference>
<name>A0A7T0BV48_9BACT</name>
<evidence type="ECO:0000256" key="1">
    <source>
        <dbReference type="ARBA" id="ARBA00022723"/>
    </source>
</evidence>
<dbReference type="SUPFAM" id="SSF50692">
    <property type="entry name" value="ADC-like"/>
    <property type="match status" value="1"/>
</dbReference>
<dbReference type="InterPro" id="IPR010046">
    <property type="entry name" value="Mopterin_OxRdtse_a_bac"/>
</dbReference>
<feature type="domain" description="Molybdopterin oxidoreductase" evidence="5">
    <location>
        <begin position="106"/>
        <end position="474"/>
    </location>
</feature>
<dbReference type="EMBL" id="CP048685">
    <property type="protein sequence ID" value="QPJ61541.1"/>
    <property type="molecule type" value="Genomic_DNA"/>
</dbReference>